<reference evidence="12" key="2">
    <citation type="submission" date="2025-08" db="UniProtKB">
        <authorList>
            <consortium name="RefSeq"/>
        </authorList>
    </citation>
    <scope>IDENTIFICATION</scope>
    <source>
        <tissue evidence="12">Leaf</tissue>
    </source>
</reference>
<reference evidence="11" key="1">
    <citation type="journal article" date="2021" name="Nat. Commun.">
        <title>Genomic analyses provide insights into spinach domestication and the genetic basis of agronomic traits.</title>
        <authorList>
            <person name="Cai X."/>
            <person name="Sun X."/>
            <person name="Xu C."/>
            <person name="Sun H."/>
            <person name="Wang X."/>
            <person name="Ge C."/>
            <person name="Zhang Z."/>
            <person name="Wang Q."/>
            <person name="Fei Z."/>
            <person name="Jiao C."/>
            <person name="Wang Q."/>
        </authorList>
    </citation>
    <scope>NUCLEOTIDE SEQUENCE [LARGE SCALE GENOMIC DNA]</scope>
    <source>
        <strain evidence="11">cv. Varoflay</strain>
    </source>
</reference>
<keyword evidence="4" id="KW-0507">mRNA processing</keyword>
<evidence type="ECO:0000256" key="6">
    <source>
        <dbReference type="ARBA" id="ARBA00022884"/>
    </source>
</evidence>
<dbReference type="SUPFAM" id="SSF54928">
    <property type="entry name" value="RNA-binding domain, RBD"/>
    <property type="match status" value="2"/>
</dbReference>
<dbReference type="OrthoDB" id="439808at2759"/>
<feature type="domain" description="RRM" evidence="10">
    <location>
        <begin position="195"/>
        <end position="273"/>
    </location>
</feature>
<keyword evidence="6 8" id="KW-0694">RNA-binding</keyword>
<keyword evidence="2" id="KW-0150">Chloroplast</keyword>
<evidence type="ECO:0000259" key="10">
    <source>
        <dbReference type="PROSITE" id="PS50102"/>
    </source>
</evidence>
<dbReference type="InterPro" id="IPR012677">
    <property type="entry name" value="Nucleotide-bd_a/b_plait_sf"/>
</dbReference>
<dbReference type="Pfam" id="PF00076">
    <property type="entry name" value="RRM_1"/>
    <property type="match status" value="2"/>
</dbReference>
<evidence type="ECO:0000256" key="4">
    <source>
        <dbReference type="ARBA" id="ARBA00022664"/>
    </source>
</evidence>
<dbReference type="GeneID" id="110777055"/>
<accession>A0A9R0JJY0</accession>
<comment type="subcellular location">
    <subcellularLocation>
        <location evidence="1">Plastid</location>
        <location evidence="1">Chloroplast</location>
    </subcellularLocation>
</comment>
<evidence type="ECO:0000256" key="3">
    <source>
        <dbReference type="ARBA" id="ARBA00022640"/>
    </source>
</evidence>
<feature type="compositionally biased region" description="Gly residues" evidence="9">
    <location>
        <begin position="180"/>
        <end position="190"/>
    </location>
</feature>
<dbReference type="PANTHER" id="PTHR48025">
    <property type="entry name" value="OS02G0815200 PROTEIN"/>
    <property type="match status" value="1"/>
</dbReference>
<dbReference type="KEGG" id="soe:110777055"/>
<feature type="region of interest" description="Disordered" evidence="9">
    <location>
        <begin position="161"/>
        <end position="192"/>
    </location>
</feature>
<evidence type="ECO:0000256" key="7">
    <source>
        <dbReference type="ARBA" id="ARBA00023274"/>
    </source>
</evidence>
<dbReference type="InterPro" id="IPR000504">
    <property type="entry name" value="RRM_dom"/>
</dbReference>
<dbReference type="PANTHER" id="PTHR48025:SF1">
    <property type="entry name" value="RRM DOMAIN-CONTAINING PROTEIN"/>
    <property type="match status" value="1"/>
</dbReference>
<keyword evidence="5" id="KW-0677">Repeat</keyword>
<dbReference type="InterPro" id="IPR048289">
    <property type="entry name" value="RRM2_NsCP33-like"/>
</dbReference>
<evidence type="ECO:0000256" key="5">
    <source>
        <dbReference type="ARBA" id="ARBA00022737"/>
    </source>
</evidence>
<evidence type="ECO:0000313" key="11">
    <source>
        <dbReference type="Proteomes" id="UP000813463"/>
    </source>
</evidence>
<dbReference type="AlphaFoldDB" id="A0A9R0JJY0"/>
<dbReference type="SMART" id="SM00360">
    <property type="entry name" value="RRM"/>
    <property type="match status" value="2"/>
</dbReference>
<name>A0A9R0JJY0_SPIOL</name>
<dbReference type="Gene3D" id="3.30.70.330">
    <property type="match status" value="2"/>
</dbReference>
<dbReference type="PROSITE" id="PS50102">
    <property type="entry name" value="RRM"/>
    <property type="match status" value="2"/>
</dbReference>
<evidence type="ECO:0000256" key="2">
    <source>
        <dbReference type="ARBA" id="ARBA00022528"/>
    </source>
</evidence>
<keyword evidence="3" id="KW-0934">Plastid</keyword>
<evidence type="ECO:0000256" key="1">
    <source>
        <dbReference type="ARBA" id="ARBA00004229"/>
    </source>
</evidence>
<keyword evidence="7" id="KW-0687">Ribonucleoprotein</keyword>
<dbReference type="GO" id="GO:0003729">
    <property type="term" value="F:mRNA binding"/>
    <property type="evidence" value="ECO:0007669"/>
    <property type="project" value="TreeGrafter"/>
</dbReference>
<gene>
    <name evidence="12" type="primary">LOC110777055</name>
</gene>
<organism evidence="11 12">
    <name type="scientific">Spinacia oleracea</name>
    <name type="common">Spinach</name>
    <dbReference type="NCBI Taxonomy" id="3562"/>
    <lineage>
        <taxon>Eukaryota</taxon>
        <taxon>Viridiplantae</taxon>
        <taxon>Streptophyta</taxon>
        <taxon>Embryophyta</taxon>
        <taxon>Tracheophyta</taxon>
        <taxon>Spermatophyta</taxon>
        <taxon>Magnoliopsida</taxon>
        <taxon>eudicotyledons</taxon>
        <taxon>Gunneridae</taxon>
        <taxon>Pentapetalae</taxon>
        <taxon>Caryophyllales</taxon>
        <taxon>Chenopodiaceae</taxon>
        <taxon>Chenopodioideae</taxon>
        <taxon>Anserineae</taxon>
        <taxon>Spinacia</taxon>
    </lineage>
</organism>
<proteinExistence type="predicted"/>
<dbReference type="GO" id="GO:1990904">
    <property type="term" value="C:ribonucleoprotein complex"/>
    <property type="evidence" value="ECO:0007669"/>
    <property type="project" value="UniProtKB-KW"/>
</dbReference>
<evidence type="ECO:0000256" key="9">
    <source>
        <dbReference type="SAM" id="MobiDB-lite"/>
    </source>
</evidence>
<evidence type="ECO:0000313" key="12">
    <source>
        <dbReference type="RefSeq" id="XP_021837354.1"/>
    </source>
</evidence>
<protein>
    <submittedName>
        <fullName evidence="12">RNA-binding protein CP29B, chloroplastic</fullName>
    </submittedName>
</protein>
<dbReference type="GO" id="GO:0006397">
    <property type="term" value="P:mRNA processing"/>
    <property type="evidence" value="ECO:0007669"/>
    <property type="project" value="UniProtKB-KW"/>
</dbReference>
<dbReference type="Proteomes" id="UP000813463">
    <property type="component" value="Chromosome 5"/>
</dbReference>
<dbReference type="RefSeq" id="XP_021837354.1">
    <property type="nucleotide sequence ID" value="XM_021981662.2"/>
</dbReference>
<dbReference type="CDD" id="cd21608">
    <property type="entry name" value="RRM2_NsCP33_like"/>
    <property type="match status" value="1"/>
</dbReference>
<feature type="domain" description="RRM" evidence="10">
    <location>
        <begin position="91"/>
        <end position="169"/>
    </location>
</feature>
<keyword evidence="11" id="KW-1185">Reference proteome</keyword>
<dbReference type="InterPro" id="IPR050502">
    <property type="entry name" value="Euk_RNA-bind_prot"/>
</dbReference>
<evidence type="ECO:0000256" key="8">
    <source>
        <dbReference type="PROSITE-ProRule" id="PRU00176"/>
    </source>
</evidence>
<sequence>MASTSFLASFAPKTLIPSKISSPSLPFFSLLTSSSSSKTLLNSVAFPSLKRFESISSSFVRHVAISSEFEQEEDVMGDDDAGRQPNFSPDLKIFVGNLPFNVDSAELAGLFGAAGTVEMVEVIYDKLTGRSRGFGFVTMSSVEEVEAAAQQFNNYELDGRTLRVNAGPPPPKRDDFSPRGAGGARGGGSSFGSSNRVHVGNLSWKVDDDALKTLFSETGDVVEAKVIYDRDTGRSRGFGFVTYNSANEVNTAIESLDGVDLNGRSIRVTAAEARQRRAF</sequence>
<dbReference type="GO" id="GO:0009535">
    <property type="term" value="C:chloroplast thylakoid membrane"/>
    <property type="evidence" value="ECO:0007669"/>
    <property type="project" value="TreeGrafter"/>
</dbReference>
<dbReference type="GO" id="GO:1901259">
    <property type="term" value="P:chloroplast rRNA processing"/>
    <property type="evidence" value="ECO:0007669"/>
    <property type="project" value="TreeGrafter"/>
</dbReference>
<dbReference type="InterPro" id="IPR035979">
    <property type="entry name" value="RBD_domain_sf"/>
</dbReference>